<dbReference type="Gene3D" id="1.10.10.10">
    <property type="entry name" value="Winged helix-like DNA-binding domain superfamily/Winged helix DNA-binding domain"/>
    <property type="match status" value="1"/>
</dbReference>
<proteinExistence type="predicted"/>
<evidence type="ECO:0000256" key="1">
    <source>
        <dbReference type="ARBA" id="ARBA00022898"/>
    </source>
</evidence>
<reference evidence="6" key="1">
    <citation type="submission" date="2023-07" db="EMBL/GenBank/DDBJ databases">
        <title>Sequencing the genomes of 1000 actinobacteria strains.</title>
        <authorList>
            <person name="Klenk H.-P."/>
        </authorList>
    </citation>
    <scope>NUCLEOTIDE SEQUENCE</scope>
    <source>
        <strain evidence="6">DSM 13068</strain>
    </source>
</reference>
<keyword evidence="1" id="KW-0663">Pyridoxal phosphate</keyword>
<keyword evidence="2" id="KW-0805">Transcription regulation</keyword>
<dbReference type="PANTHER" id="PTHR46577:SF1">
    <property type="entry name" value="HTH-TYPE TRANSCRIPTIONAL REGULATORY PROTEIN GABR"/>
    <property type="match status" value="1"/>
</dbReference>
<dbReference type="Proteomes" id="UP001180715">
    <property type="component" value="Unassembled WGS sequence"/>
</dbReference>
<dbReference type="InterPro" id="IPR036390">
    <property type="entry name" value="WH_DNA-bd_sf"/>
</dbReference>
<dbReference type="Pfam" id="PF00392">
    <property type="entry name" value="GntR"/>
    <property type="match status" value="1"/>
</dbReference>
<dbReference type="SMART" id="SM00345">
    <property type="entry name" value="HTH_GNTR"/>
    <property type="match status" value="1"/>
</dbReference>
<dbReference type="InterPro" id="IPR000524">
    <property type="entry name" value="Tscrpt_reg_HTH_GntR"/>
</dbReference>
<comment type="caution">
    <text evidence="6">The sequence shown here is derived from an EMBL/GenBank/DDBJ whole genome shotgun (WGS) entry which is preliminary data.</text>
</comment>
<dbReference type="PROSITE" id="PS50949">
    <property type="entry name" value="HTH_GNTR"/>
    <property type="match status" value="1"/>
</dbReference>
<feature type="domain" description="HTH gntR-type" evidence="5">
    <location>
        <begin position="16"/>
        <end position="84"/>
    </location>
</feature>
<dbReference type="PANTHER" id="PTHR46577">
    <property type="entry name" value="HTH-TYPE TRANSCRIPTIONAL REGULATORY PROTEIN GABR"/>
    <property type="match status" value="1"/>
</dbReference>
<evidence type="ECO:0000259" key="5">
    <source>
        <dbReference type="PROSITE" id="PS50949"/>
    </source>
</evidence>
<evidence type="ECO:0000313" key="6">
    <source>
        <dbReference type="EMBL" id="MDR7293390.1"/>
    </source>
</evidence>
<evidence type="ECO:0000256" key="4">
    <source>
        <dbReference type="ARBA" id="ARBA00023163"/>
    </source>
</evidence>
<evidence type="ECO:0000256" key="2">
    <source>
        <dbReference type="ARBA" id="ARBA00023015"/>
    </source>
</evidence>
<keyword evidence="3 6" id="KW-0238">DNA-binding</keyword>
<keyword evidence="7" id="KW-1185">Reference proteome</keyword>
<sequence length="125" mass="13239">MTMTILADFTVSSEDIPPYRQVRRAIAQDIREGTIAVGTKLPTVRSLAAQLNLATNTVARAYKELEELGLVEGRGRAGTIVTPGAGRTSAKIASNATWFARSAEGAGLSLQAALDLVRAAWPSNK</sequence>
<accession>A0ABU1YYF6</accession>
<dbReference type="GO" id="GO:0003677">
    <property type="term" value="F:DNA binding"/>
    <property type="evidence" value="ECO:0007669"/>
    <property type="project" value="UniProtKB-KW"/>
</dbReference>
<dbReference type="RefSeq" id="WP_198020637.1">
    <property type="nucleotide sequence ID" value="NZ_JAVDXX010000001.1"/>
</dbReference>
<protein>
    <submittedName>
        <fullName evidence="6">DNA-binding transcriptional regulator YhcF (GntR family)</fullName>
    </submittedName>
</protein>
<dbReference type="InterPro" id="IPR051446">
    <property type="entry name" value="HTH_trans_reg/aminotransferase"/>
</dbReference>
<dbReference type="SUPFAM" id="SSF46785">
    <property type="entry name" value="Winged helix' DNA-binding domain"/>
    <property type="match status" value="1"/>
</dbReference>
<gene>
    <name evidence="6" type="ORF">J2S67_000658</name>
</gene>
<name>A0ABU1YYF6_9MICC</name>
<dbReference type="CDD" id="cd07377">
    <property type="entry name" value="WHTH_GntR"/>
    <property type="match status" value="1"/>
</dbReference>
<evidence type="ECO:0000256" key="3">
    <source>
        <dbReference type="ARBA" id="ARBA00023125"/>
    </source>
</evidence>
<evidence type="ECO:0000313" key="7">
    <source>
        <dbReference type="Proteomes" id="UP001180715"/>
    </source>
</evidence>
<dbReference type="EMBL" id="JAVDXX010000001">
    <property type="protein sequence ID" value="MDR7293390.1"/>
    <property type="molecule type" value="Genomic_DNA"/>
</dbReference>
<keyword evidence="4" id="KW-0804">Transcription</keyword>
<organism evidence="6 7">
    <name type="scientific">Pseudoglutamicibacter albus</name>
    <dbReference type="NCBI Taxonomy" id="98671"/>
    <lineage>
        <taxon>Bacteria</taxon>
        <taxon>Bacillati</taxon>
        <taxon>Actinomycetota</taxon>
        <taxon>Actinomycetes</taxon>
        <taxon>Micrococcales</taxon>
        <taxon>Micrococcaceae</taxon>
        <taxon>Pseudoglutamicibacter</taxon>
    </lineage>
</organism>
<dbReference type="InterPro" id="IPR036388">
    <property type="entry name" value="WH-like_DNA-bd_sf"/>
</dbReference>